<dbReference type="EMBL" id="LNXY01000003">
    <property type="protein sequence ID" value="KTC93128.1"/>
    <property type="molecule type" value="Genomic_DNA"/>
</dbReference>
<comment type="caution">
    <text evidence="1">The sequence shown here is derived from an EMBL/GenBank/DDBJ whole genome shotgun (WGS) entry which is preliminary data.</text>
</comment>
<gene>
    <name evidence="1" type="ORF">Ldro_0499</name>
</gene>
<evidence type="ECO:0000313" key="1">
    <source>
        <dbReference type="EMBL" id="KTC93128.1"/>
    </source>
</evidence>
<sequence length="287" mass="32492">MPLERFFGRRAVGIVGNQSMKLSTKLGPSFFSRSLYFATNPTSIESKTLSSDPVEIPPEKMKSLDEMQDNEHYELMFATKSGLPIPKLPISHSAIAFKDPETETFFVYGRQSPWDFSNWLREGINFRTEMDNEGKYLNKNYPFTAHPTGALFTKEEIEEFLNKTDKLINKPQFCNMVNSNCYSASTTIMGLAVETLVKRQKFDAEEISKVLKVLEEHPLQDHFSLGVMNNPVVQSTLKSAISSVQERVTAIKKPNAAEQELQQQTEDLLKALGHEGIETLIRDCLSI</sequence>
<accession>A0A0W0TC06</accession>
<proteinExistence type="predicted"/>
<evidence type="ECO:0000313" key="2">
    <source>
        <dbReference type="Proteomes" id="UP000054736"/>
    </source>
</evidence>
<dbReference type="AlphaFoldDB" id="A0A0W0TC06"/>
<organism evidence="1 2">
    <name type="scientific">Legionella drozanskii LLAP-1</name>
    <dbReference type="NCBI Taxonomy" id="1212489"/>
    <lineage>
        <taxon>Bacteria</taxon>
        <taxon>Pseudomonadati</taxon>
        <taxon>Pseudomonadota</taxon>
        <taxon>Gammaproteobacteria</taxon>
        <taxon>Legionellales</taxon>
        <taxon>Legionellaceae</taxon>
        <taxon>Legionella</taxon>
    </lineage>
</organism>
<name>A0A0W0TC06_9GAMM</name>
<dbReference type="Proteomes" id="UP000054736">
    <property type="component" value="Unassembled WGS sequence"/>
</dbReference>
<dbReference type="PATRIC" id="fig|1212489.4.peg.516"/>
<keyword evidence="2" id="KW-1185">Reference proteome</keyword>
<reference evidence="1 2" key="1">
    <citation type="submission" date="2015-11" db="EMBL/GenBank/DDBJ databases">
        <title>Genomic analysis of 38 Legionella species identifies large and diverse effector repertoires.</title>
        <authorList>
            <person name="Burstein D."/>
            <person name="Amaro F."/>
            <person name="Zusman T."/>
            <person name="Lifshitz Z."/>
            <person name="Cohen O."/>
            <person name="Gilbert J.A."/>
            <person name="Pupko T."/>
            <person name="Shuman H.A."/>
            <person name="Segal G."/>
        </authorList>
    </citation>
    <scope>NUCLEOTIDE SEQUENCE [LARGE SCALE GENOMIC DNA]</scope>
    <source>
        <strain evidence="1 2">ATCC 700990</strain>
    </source>
</reference>
<protein>
    <submittedName>
        <fullName evidence="1">Uncharacterized protein</fullName>
    </submittedName>
</protein>